<keyword evidence="2" id="KW-1185">Reference proteome</keyword>
<comment type="caution">
    <text evidence="1">The sequence shown here is derived from an EMBL/GenBank/DDBJ whole genome shotgun (WGS) entry which is preliminary data.</text>
</comment>
<proteinExistence type="predicted"/>
<protein>
    <submittedName>
        <fullName evidence="1">Uncharacterized protein</fullName>
    </submittedName>
</protein>
<gene>
    <name evidence="1" type="ORF">SM757_11460</name>
</gene>
<accession>A0ABU5IDK9</accession>
<dbReference type="EMBL" id="JAXOJX010000015">
    <property type="protein sequence ID" value="MDZ5457189.1"/>
    <property type="molecule type" value="Genomic_DNA"/>
</dbReference>
<dbReference type="RefSeq" id="WP_322465566.1">
    <property type="nucleotide sequence ID" value="NZ_JAXOJX010000015.1"/>
</dbReference>
<dbReference type="Proteomes" id="UP001293718">
    <property type="component" value="Unassembled WGS sequence"/>
</dbReference>
<organism evidence="1 2">
    <name type="scientific">Azohydromonas lata</name>
    <dbReference type="NCBI Taxonomy" id="45677"/>
    <lineage>
        <taxon>Bacteria</taxon>
        <taxon>Pseudomonadati</taxon>
        <taxon>Pseudomonadota</taxon>
        <taxon>Betaproteobacteria</taxon>
        <taxon>Burkholderiales</taxon>
        <taxon>Sphaerotilaceae</taxon>
        <taxon>Azohydromonas</taxon>
    </lineage>
</organism>
<reference evidence="1 2" key="1">
    <citation type="submission" date="2023-11" db="EMBL/GenBank/DDBJ databases">
        <title>Draft genome of Azohydromonas lata strain H1 (DSM1123), a polyhydroxyalkanoate producer.</title>
        <authorList>
            <person name="Traversa D."/>
            <person name="D'Addabbo P."/>
            <person name="Pazzani C."/>
            <person name="Manzari C."/>
            <person name="Chiara M."/>
            <person name="Scrascia M."/>
        </authorList>
    </citation>
    <scope>NUCLEOTIDE SEQUENCE [LARGE SCALE GENOMIC DNA]</scope>
    <source>
        <strain evidence="1 2">H1</strain>
    </source>
</reference>
<dbReference type="Gene3D" id="3.30.1370.80">
    <property type="entry name" value="Molybdopterin cofactor biosynthesis MoaD-related, C-terminal domain"/>
    <property type="match status" value="1"/>
</dbReference>
<evidence type="ECO:0000313" key="2">
    <source>
        <dbReference type="Proteomes" id="UP001293718"/>
    </source>
</evidence>
<evidence type="ECO:0000313" key="1">
    <source>
        <dbReference type="EMBL" id="MDZ5457189.1"/>
    </source>
</evidence>
<dbReference type="InterPro" id="IPR036473">
    <property type="entry name" value="Mopterin_CF_MoaD-rel_C_sf"/>
</dbReference>
<sequence>MSSCPAEFEREMGCTPAELSQWLPGAAAPCPVSPRADGADVAVEGGQLRLHWQALPPRRIALLSVPRLRLRFAFEGVDEPARLRFMQRFDLYTQRGGG</sequence>
<name>A0ABU5IDK9_9BURK</name>